<evidence type="ECO:0000256" key="3">
    <source>
        <dbReference type="ARBA" id="ARBA00023002"/>
    </source>
</evidence>
<dbReference type="CDD" id="cd08170">
    <property type="entry name" value="GlyDH"/>
    <property type="match status" value="1"/>
</dbReference>
<dbReference type="PANTHER" id="PTHR43616">
    <property type="entry name" value="GLYCEROL DEHYDROGENASE"/>
    <property type="match status" value="1"/>
</dbReference>
<name>A0AAW4L6F1_9BACT</name>
<accession>A0AAW4L6F1</accession>
<dbReference type="Proteomes" id="UP000811899">
    <property type="component" value="Unassembled WGS sequence"/>
</dbReference>
<feature type="binding site" evidence="9">
    <location>
        <position position="273"/>
    </location>
    <ligand>
        <name>glycerol</name>
        <dbReference type="ChEBI" id="CHEBI:17754"/>
    </ligand>
</feature>
<keyword evidence="9" id="KW-0862">Zinc</keyword>
<proteinExistence type="inferred from homology"/>
<dbReference type="PANTHER" id="PTHR43616:SF5">
    <property type="entry name" value="GLYCEROL DEHYDROGENASE 1"/>
    <property type="match status" value="1"/>
</dbReference>
<dbReference type="EMBL" id="JAHCVJ010000005">
    <property type="protein sequence ID" value="MBT0665105.1"/>
    <property type="molecule type" value="Genomic_DNA"/>
</dbReference>
<keyword evidence="2 9" id="KW-0479">Metal-binding</keyword>
<evidence type="ECO:0000256" key="10">
    <source>
        <dbReference type="PIRSR" id="PIRSR000112-2"/>
    </source>
</evidence>
<evidence type="ECO:0000256" key="8">
    <source>
        <dbReference type="ARBA" id="ARBA00049006"/>
    </source>
</evidence>
<dbReference type="GO" id="GO:0046872">
    <property type="term" value="F:metal ion binding"/>
    <property type="evidence" value="ECO:0007669"/>
    <property type="project" value="UniProtKB-KW"/>
</dbReference>
<evidence type="ECO:0000256" key="11">
    <source>
        <dbReference type="PIRSR" id="PIRSR000112-3"/>
    </source>
</evidence>
<feature type="binding site" evidence="9">
    <location>
        <position position="256"/>
    </location>
    <ligand>
        <name>glycerol</name>
        <dbReference type="ChEBI" id="CHEBI:17754"/>
    </ligand>
</feature>
<dbReference type="SUPFAM" id="SSF56796">
    <property type="entry name" value="Dehydroquinate synthase-like"/>
    <property type="match status" value="1"/>
</dbReference>
<dbReference type="InterPro" id="IPR018211">
    <property type="entry name" value="ADH_Fe_CS"/>
</dbReference>
<feature type="binding site" evidence="11">
    <location>
        <begin position="94"/>
        <end position="98"/>
    </location>
    <ligand>
        <name>NAD(+)</name>
        <dbReference type="ChEBI" id="CHEBI:57540"/>
    </ligand>
</feature>
<dbReference type="InterPro" id="IPR016205">
    <property type="entry name" value="Glycerol_DH"/>
</dbReference>
<gene>
    <name evidence="13" type="ORF">KI809_12430</name>
</gene>
<comment type="cofactor">
    <cofactor evidence="9">
        <name>Zn(2+)</name>
        <dbReference type="ChEBI" id="CHEBI:29105"/>
    </cofactor>
    <text evidence="9">Binds 1 zinc ion per subunit.</text>
</comment>
<protein>
    <recommendedName>
        <fullName evidence="7">Glycerol dehydrogenase</fullName>
        <ecNumber evidence="6">1.1.1.6</ecNumber>
    </recommendedName>
</protein>
<dbReference type="InterPro" id="IPR001670">
    <property type="entry name" value="ADH_Fe/GldA"/>
</dbReference>
<evidence type="ECO:0000259" key="12">
    <source>
        <dbReference type="Pfam" id="PF00465"/>
    </source>
</evidence>
<evidence type="ECO:0000256" key="2">
    <source>
        <dbReference type="ARBA" id="ARBA00022723"/>
    </source>
</evidence>
<evidence type="ECO:0000256" key="7">
    <source>
        <dbReference type="ARBA" id="ARBA00040132"/>
    </source>
</evidence>
<dbReference type="EC" id="1.1.1.6" evidence="6"/>
<feature type="binding site" evidence="10">
    <location>
        <position position="121"/>
    </location>
    <ligand>
        <name>glycerol</name>
        <dbReference type="ChEBI" id="CHEBI:17754"/>
    </ligand>
</feature>
<comment type="pathway">
    <text evidence="5">Polyol metabolism; glycerol fermentation; glycerone phosphate from glycerol (oxidative route): step 1/2.</text>
</comment>
<dbReference type="Gene3D" id="1.20.1090.10">
    <property type="entry name" value="Dehydroquinate synthase-like - alpha domain"/>
    <property type="match status" value="1"/>
</dbReference>
<evidence type="ECO:0000313" key="14">
    <source>
        <dbReference type="Proteomes" id="UP000811899"/>
    </source>
</evidence>
<evidence type="ECO:0000256" key="9">
    <source>
        <dbReference type="PIRSR" id="PIRSR000112-1"/>
    </source>
</evidence>
<dbReference type="Pfam" id="PF00465">
    <property type="entry name" value="Fe-ADH"/>
    <property type="match status" value="1"/>
</dbReference>
<evidence type="ECO:0000256" key="4">
    <source>
        <dbReference type="ARBA" id="ARBA00023027"/>
    </source>
</evidence>
<dbReference type="GO" id="GO:0008888">
    <property type="term" value="F:glycerol dehydrogenase (NAD+) activity"/>
    <property type="evidence" value="ECO:0007669"/>
    <property type="project" value="UniProtKB-EC"/>
</dbReference>
<keyword evidence="4 11" id="KW-0520">NAD</keyword>
<organism evidence="13 14">
    <name type="scientific">Geoanaerobacter pelophilus</name>
    <dbReference type="NCBI Taxonomy" id="60036"/>
    <lineage>
        <taxon>Bacteria</taxon>
        <taxon>Pseudomonadati</taxon>
        <taxon>Thermodesulfobacteriota</taxon>
        <taxon>Desulfuromonadia</taxon>
        <taxon>Geobacterales</taxon>
        <taxon>Geobacteraceae</taxon>
        <taxon>Geoanaerobacter</taxon>
    </lineage>
</organism>
<dbReference type="Gene3D" id="3.40.50.1970">
    <property type="match status" value="1"/>
</dbReference>
<dbReference type="RefSeq" id="WP_214171887.1">
    <property type="nucleotide sequence ID" value="NZ_JAHCVJ010000005.1"/>
</dbReference>
<evidence type="ECO:0000313" key="13">
    <source>
        <dbReference type="EMBL" id="MBT0665105.1"/>
    </source>
</evidence>
<feature type="binding site" evidence="11">
    <location>
        <position position="125"/>
    </location>
    <ligand>
        <name>NAD(+)</name>
        <dbReference type="ChEBI" id="CHEBI:57540"/>
    </ligand>
</feature>
<comment type="catalytic activity">
    <reaction evidence="8">
        <text>glycerol + NAD(+) = dihydroxyacetone + NADH + H(+)</text>
        <dbReference type="Rhea" id="RHEA:13769"/>
        <dbReference type="ChEBI" id="CHEBI:15378"/>
        <dbReference type="ChEBI" id="CHEBI:16016"/>
        <dbReference type="ChEBI" id="CHEBI:17754"/>
        <dbReference type="ChEBI" id="CHEBI:57540"/>
        <dbReference type="ChEBI" id="CHEBI:57945"/>
        <dbReference type="EC" id="1.1.1.6"/>
    </reaction>
</comment>
<dbReference type="NCBIfam" id="NF006941">
    <property type="entry name" value="PRK09423.1"/>
    <property type="match status" value="1"/>
</dbReference>
<dbReference type="PIRSF" id="PIRSF000112">
    <property type="entry name" value="Glycerol_dehydrogenase"/>
    <property type="match status" value="1"/>
</dbReference>
<feature type="binding site" evidence="9">
    <location>
        <position position="171"/>
    </location>
    <ligand>
        <name>glycerol</name>
        <dbReference type="ChEBI" id="CHEBI:17754"/>
    </ligand>
</feature>
<comment type="similarity">
    <text evidence="1">Belongs to the iron-containing alcohol dehydrogenase family.</text>
</comment>
<dbReference type="PROSITE" id="PS00913">
    <property type="entry name" value="ADH_IRON_1"/>
    <property type="match status" value="1"/>
</dbReference>
<evidence type="ECO:0000256" key="5">
    <source>
        <dbReference type="ARBA" id="ARBA00037918"/>
    </source>
</evidence>
<comment type="caution">
    <text evidence="13">The sequence shown here is derived from an EMBL/GenBank/DDBJ whole genome shotgun (WGS) entry which is preliminary data.</text>
</comment>
<keyword evidence="3" id="KW-0560">Oxidoreductase</keyword>
<sequence>MSRLFCSPGRYVQGAGAISEIGGHAVRLGQTALVLGGKTALSLCGPAVQASLAAAGVDSRQEIFGGTSSQYEIDRLVACGSVIGTELVVAVGGGAAIDVGKAVAHELAVPVIVVPTTVATDAPCSALAVIYDNDGAFDRYLLLRRNPDCILVDTELIVKAPVRFLVAGMGDALATYWESDSCARSAAPNPLTGGGSQTLASRAIARLCYETLLEWGAAARLAVEQQAVTPAVEAIVEANTLLSGLSSENGGHAGGHSIHNGLTTLAATKAKLHGEKVAFGVLVQLVLEGRSPDAIREVLGFCHAVGLPICLADLDLPAPTRDDIRQVATAAVAPGETIHATWFPVTSDMVDAAIWAADALGVSYRQTAGK</sequence>
<feature type="domain" description="Alcohol dehydrogenase iron-type/glycerol dehydrogenase GldA" evidence="12">
    <location>
        <begin position="8"/>
        <end position="154"/>
    </location>
</feature>
<keyword evidence="14" id="KW-1185">Reference proteome</keyword>
<dbReference type="AlphaFoldDB" id="A0AAW4L6F1"/>
<feature type="binding site" evidence="11">
    <location>
        <position position="127"/>
    </location>
    <ligand>
        <name>NAD(+)</name>
        <dbReference type="ChEBI" id="CHEBI:57540"/>
    </ligand>
</feature>
<reference evidence="13 14" key="1">
    <citation type="submission" date="2021-05" db="EMBL/GenBank/DDBJ databases">
        <title>The draft genome of Geobacter pelophilus DSM 12255.</title>
        <authorList>
            <person name="Xu Z."/>
            <person name="Masuda Y."/>
            <person name="Itoh H."/>
            <person name="Senoo K."/>
        </authorList>
    </citation>
    <scope>NUCLEOTIDE SEQUENCE [LARGE SCALE GENOMIC DNA]</scope>
    <source>
        <strain evidence="13 14">DSM 12255</strain>
    </source>
</reference>
<evidence type="ECO:0000256" key="1">
    <source>
        <dbReference type="ARBA" id="ARBA00007358"/>
    </source>
</evidence>
<evidence type="ECO:0000256" key="6">
    <source>
        <dbReference type="ARBA" id="ARBA00039147"/>
    </source>
</evidence>
<feature type="binding site" evidence="11">
    <location>
        <position position="131"/>
    </location>
    <ligand>
        <name>NAD(+)</name>
        <dbReference type="ChEBI" id="CHEBI:57540"/>
    </ligand>
</feature>